<dbReference type="EMBL" id="CP069023">
    <property type="protein sequence ID" value="QRC91270.1"/>
    <property type="molecule type" value="Genomic_DNA"/>
</dbReference>
<dbReference type="VEuPathDB" id="FungiDB:JI435_300460"/>
<name>A0A7U2EQM6_PHANO</name>
<dbReference type="Proteomes" id="UP000663193">
    <property type="component" value="Chromosome 1"/>
</dbReference>
<keyword evidence="1" id="KW-0472">Membrane</keyword>
<reference evidence="3" key="1">
    <citation type="journal article" date="2021" name="BMC Genomics">
        <title>Chromosome-level genome assembly and manually-curated proteome of model necrotroph Parastagonospora nodorum Sn15 reveals a genome-wide trove of candidate effector homologs, and redundancy of virulence-related functions within an accessory chromosome.</title>
        <authorList>
            <person name="Bertazzoni S."/>
            <person name="Jones D.A.B."/>
            <person name="Phan H.T."/>
            <person name="Tan K.-C."/>
            <person name="Hane J.K."/>
        </authorList>
    </citation>
    <scope>NUCLEOTIDE SEQUENCE [LARGE SCALE GENOMIC DNA]</scope>
    <source>
        <strain evidence="3">SN15 / ATCC MYA-4574 / FGSC 10173)</strain>
    </source>
</reference>
<feature type="transmembrane region" description="Helical" evidence="1">
    <location>
        <begin position="30"/>
        <end position="49"/>
    </location>
</feature>
<gene>
    <name evidence="2" type="ORF">JI435_300460</name>
</gene>
<accession>A0A7U2EQM6</accession>
<keyword evidence="1" id="KW-0812">Transmembrane</keyword>
<dbReference type="AlphaFoldDB" id="A0A7U2EQM6"/>
<evidence type="ECO:0000256" key="1">
    <source>
        <dbReference type="SAM" id="Phobius"/>
    </source>
</evidence>
<evidence type="ECO:0000313" key="3">
    <source>
        <dbReference type="Proteomes" id="UP000663193"/>
    </source>
</evidence>
<keyword evidence="1" id="KW-1133">Transmembrane helix</keyword>
<proteinExistence type="predicted"/>
<organism evidence="2 3">
    <name type="scientific">Phaeosphaeria nodorum (strain SN15 / ATCC MYA-4574 / FGSC 10173)</name>
    <name type="common">Glume blotch fungus</name>
    <name type="synonym">Parastagonospora nodorum</name>
    <dbReference type="NCBI Taxonomy" id="321614"/>
    <lineage>
        <taxon>Eukaryota</taxon>
        <taxon>Fungi</taxon>
        <taxon>Dikarya</taxon>
        <taxon>Ascomycota</taxon>
        <taxon>Pezizomycotina</taxon>
        <taxon>Dothideomycetes</taxon>
        <taxon>Pleosporomycetidae</taxon>
        <taxon>Pleosporales</taxon>
        <taxon>Pleosporineae</taxon>
        <taxon>Phaeosphaeriaceae</taxon>
        <taxon>Parastagonospora</taxon>
    </lineage>
</organism>
<protein>
    <submittedName>
        <fullName evidence="2">Uncharacterized protein</fullName>
    </submittedName>
</protein>
<keyword evidence="3" id="KW-1185">Reference proteome</keyword>
<evidence type="ECO:0000313" key="2">
    <source>
        <dbReference type="EMBL" id="QRC91270.1"/>
    </source>
</evidence>
<sequence>MPRTTTDPPSASSPNEIELICIYLFFTQRAFWRIISIFTSIIIRIIYILQHLNTDHHQHRNAHFTGPRPSTQLTAAFRTN</sequence>